<keyword evidence="2" id="KW-1185">Reference proteome</keyword>
<reference evidence="1" key="1">
    <citation type="submission" date="2022-12" db="EMBL/GenBank/DDBJ databases">
        <title>Jiella pelagia sp. nov., isolated from phosphonate enriched culture of Northwest Pacific surface seawater.</title>
        <authorList>
            <person name="Shin D.Y."/>
            <person name="Hwang C.Y."/>
        </authorList>
    </citation>
    <scope>NUCLEOTIDE SEQUENCE</scope>
    <source>
        <strain evidence="1">HL-NP1</strain>
    </source>
</reference>
<protein>
    <submittedName>
        <fullName evidence="1">Uncharacterized protein</fullName>
    </submittedName>
</protein>
<name>A0ABY7C0Y9_9HYPH</name>
<dbReference type="EMBL" id="CP114029">
    <property type="protein sequence ID" value="WAP68886.1"/>
    <property type="molecule type" value="Genomic_DNA"/>
</dbReference>
<dbReference type="Proteomes" id="UP001164020">
    <property type="component" value="Chromosome"/>
</dbReference>
<evidence type="ECO:0000313" key="1">
    <source>
        <dbReference type="EMBL" id="WAP68886.1"/>
    </source>
</evidence>
<sequence length="67" mass="7619">MSHIFKGHLVRRNVRGGMVAGSYRCPYGLGELDESHSPVFLRVDVNLDASFDRDYEAPDFPDHALKR</sequence>
<evidence type="ECO:0000313" key="2">
    <source>
        <dbReference type="Proteomes" id="UP001164020"/>
    </source>
</evidence>
<organism evidence="1 2">
    <name type="scientific">Jiella pelagia</name>
    <dbReference type="NCBI Taxonomy" id="2986949"/>
    <lineage>
        <taxon>Bacteria</taxon>
        <taxon>Pseudomonadati</taxon>
        <taxon>Pseudomonadota</taxon>
        <taxon>Alphaproteobacteria</taxon>
        <taxon>Hyphomicrobiales</taxon>
        <taxon>Aurantimonadaceae</taxon>
        <taxon>Jiella</taxon>
    </lineage>
</organism>
<gene>
    <name evidence="1" type="ORF">OH818_27350</name>
</gene>
<dbReference type="RefSeq" id="WP_268881321.1">
    <property type="nucleotide sequence ID" value="NZ_CP114029.1"/>
</dbReference>
<accession>A0ABY7C0Y9</accession>
<proteinExistence type="predicted"/>